<protein>
    <submittedName>
        <fullName evidence="2">DUF4340 domain-containing protein</fullName>
    </submittedName>
</protein>
<dbReference type="InterPro" id="IPR025641">
    <property type="entry name" value="DUF4340"/>
</dbReference>
<name>A0A4Q9DT22_9BACL</name>
<accession>A0A4Q9DT22</accession>
<sequence>MKKKMIFLSAVAAVLVILLMIQFAIQPIDNQKGTQAAAAETTVSTPAFSIDGNESDVKEIKIVNAAGMVELVHAKGTSGNESKDWVLGTKPDFPVDQELLNEIAVSAISTKFSLLDEHAANVQQFGLGPAHAEVIVSLKNGRDYTIKIGKPTPDQANYYAAIENEKGIYLMSSGNAAKLLVSSNDLFDKNLPEMNLKNLKSMEVLKSAQLFLDLKAKQNITSTPAALTGGQPLPTNHLVMKYPIPDRDVYLEDFAKRAFGLNAGAFNITSNTIKVISLVEEKQSDLGRYGLSVPALELNIQDDKNNYHLMFGDASGDIMYAKFADKNYIFSISRESVHPLLTFEPIQFIDRFLALINIIDCNQISIETSSAKFDVNMNHKQLPSASGQSTQGEIQSGTINGKMIELDQLKKLYQMIIGLSFDAFIEPVEKPGDPLTTIKYTTIKGEKTVTFYQYNDNFYVVKVDDGPAQYLINEQAVHEVITACKESM</sequence>
<proteinExistence type="predicted"/>
<feature type="domain" description="DUF4340" evidence="1">
    <location>
        <begin position="273"/>
        <end position="427"/>
    </location>
</feature>
<keyword evidence="3" id="KW-1185">Reference proteome</keyword>
<comment type="caution">
    <text evidence="2">The sequence shown here is derived from an EMBL/GenBank/DDBJ whole genome shotgun (WGS) entry which is preliminary data.</text>
</comment>
<dbReference type="OrthoDB" id="9768524at2"/>
<feature type="domain" description="DUF4340" evidence="1">
    <location>
        <begin position="85"/>
        <end position="220"/>
    </location>
</feature>
<dbReference type="EMBL" id="SIRE01000008">
    <property type="protein sequence ID" value="TBL79125.1"/>
    <property type="molecule type" value="Genomic_DNA"/>
</dbReference>
<evidence type="ECO:0000313" key="3">
    <source>
        <dbReference type="Proteomes" id="UP000293142"/>
    </source>
</evidence>
<dbReference type="RefSeq" id="WP_131013761.1">
    <property type="nucleotide sequence ID" value="NZ_SIRE01000008.1"/>
</dbReference>
<gene>
    <name evidence="2" type="ORF">EYB31_12980</name>
</gene>
<dbReference type="Proteomes" id="UP000293142">
    <property type="component" value="Unassembled WGS sequence"/>
</dbReference>
<evidence type="ECO:0000313" key="2">
    <source>
        <dbReference type="EMBL" id="TBL79125.1"/>
    </source>
</evidence>
<dbReference type="Pfam" id="PF14238">
    <property type="entry name" value="DUF4340"/>
    <property type="match status" value="2"/>
</dbReference>
<evidence type="ECO:0000259" key="1">
    <source>
        <dbReference type="Pfam" id="PF14238"/>
    </source>
</evidence>
<organism evidence="2 3">
    <name type="scientific">Paenibacillus thalictri</name>
    <dbReference type="NCBI Taxonomy" id="2527873"/>
    <lineage>
        <taxon>Bacteria</taxon>
        <taxon>Bacillati</taxon>
        <taxon>Bacillota</taxon>
        <taxon>Bacilli</taxon>
        <taxon>Bacillales</taxon>
        <taxon>Paenibacillaceae</taxon>
        <taxon>Paenibacillus</taxon>
    </lineage>
</organism>
<reference evidence="2 3" key="1">
    <citation type="submission" date="2019-02" db="EMBL/GenBank/DDBJ databases">
        <title>Paenibacillus sp. nov., isolated from surface-sterilized tissue of Thalictrum simplex L.</title>
        <authorList>
            <person name="Tuo L."/>
        </authorList>
    </citation>
    <scope>NUCLEOTIDE SEQUENCE [LARGE SCALE GENOMIC DNA]</scope>
    <source>
        <strain evidence="2 3">N2SHLJ1</strain>
    </source>
</reference>
<dbReference type="AlphaFoldDB" id="A0A4Q9DT22"/>